<dbReference type="PIRSF" id="PIRSF002030">
    <property type="entry name" value="Globin_Protozoa/Cyanobacteria"/>
    <property type="match status" value="1"/>
</dbReference>
<comment type="cofactor">
    <cofactor evidence="7">
        <name>heme</name>
        <dbReference type="ChEBI" id="CHEBI:30413"/>
    </cofactor>
    <text evidence="7">Binds 1 heme group per subunit.</text>
</comment>
<evidence type="ECO:0000256" key="6">
    <source>
        <dbReference type="PIRNR" id="PIRNR002030"/>
    </source>
</evidence>
<keyword evidence="4 6" id="KW-0479">Metal-binding</keyword>
<dbReference type="Pfam" id="PF01152">
    <property type="entry name" value="Bac_globin"/>
    <property type="match status" value="1"/>
</dbReference>
<dbReference type="GO" id="GO:0005344">
    <property type="term" value="F:oxygen carrier activity"/>
    <property type="evidence" value="ECO:0007669"/>
    <property type="project" value="UniProtKB-UniRule"/>
</dbReference>
<keyword evidence="6" id="KW-0561">Oxygen transport</keyword>
<feature type="binding site" description="proximal binding residue" evidence="7">
    <location>
        <position position="79"/>
    </location>
    <ligand>
        <name>heme</name>
        <dbReference type="ChEBI" id="CHEBI:30413"/>
    </ligand>
    <ligandPart>
        <name>Fe</name>
        <dbReference type="ChEBI" id="CHEBI:18248"/>
    </ligandPart>
</feature>
<evidence type="ECO:0000256" key="8">
    <source>
        <dbReference type="PIRSR" id="PIRSR601486-1"/>
    </source>
</evidence>
<name>A0A927MVQ5_9ACTN</name>
<dbReference type="CDD" id="cd00454">
    <property type="entry name" value="TrHb1_N"/>
    <property type="match status" value="1"/>
</dbReference>
<dbReference type="Gene3D" id="1.10.490.10">
    <property type="entry name" value="Globins"/>
    <property type="match status" value="1"/>
</dbReference>
<feature type="binding site" description="distal binding residue" evidence="8">
    <location>
        <position position="79"/>
    </location>
    <ligand>
        <name>heme</name>
        <dbReference type="ChEBI" id="CHEBI:30413"/>
    </ligand>
    <ligandPart>
        <name>Fe</name>
        <dbReference type="ChEBI" id="CHEBI:18248"/>
    </ligandPart>
</feature>
<evidence type="ECO:0000256" key="5">
    <source>
        <dbReference type="ARBA" id="ARBA00023004"/>
    </source>
</evidence>
<proteinExistence type="inferred from homology"/>
<evidence type="ECO:0000313" key="9">
    <source>
        <dbReference type="EMBL" id="MBE1606128.1"/>
    </source>
</evidence>
<evidence type="ECO:0000313" key="10">
    <source>
        <dbReference type="Proteomes" id="UP000638648"/>
    </source>
</evidence>
<reference evidence="9" key="1">
    <citation type="submission" date="2020-10" db="EMBL/GenBank/DDBJ databases">
        <title>Sequencing the genomes of 1000 actinobacteria strains.</title>
        <authorList>
            <person name="Klenk H.-P."/>
        </authorList>
    </citation>
    <scope>NUCLEOTIDE SEQUENCE</scope>
    <source>
        <strain evidence="9">DSM 45354</strain>
    </source>
</reference>
<keyword evidence="3 6" id="KW-0349">Heme</keyword>
<dbReference type="Proteomes" id="UP000638648">
    <property type="component" value="Unassembled WGS sequence"/>
</dbReference>
<dbReference type="EMBL" id="JADBEM010000001">
    <property type="protein sequence ID" value="MBE1606128.1"/>
    <property type="molecule type" value="Genomic_DNA"/>
</dbReference>
<evidence type="ECO:0000256" key="2">
    <source>
        <dbReference type="ARBA" id="ARBA00022448"/>
    </source>
</evidence>
<evidence type="ECO:0000256" key="7">
    <source>
        <dbReference type="PIRSR" id="PIRSR002030-1"/>
    </source>
</evidence>
<keyword evidence="2 6" id="KW-0813">Transport</keyword>
<dbReference type="InterPro" id="IPR016339">
    <property type="entry name" value="Hemoglobin_trunc_I"/>
</dbReference>
<dbReference type="GO" id="GO:0046872">
    <property type="term" value="F:metal ion binding"/>
    <property type="evidence" value="ECO:0007669"/>
    <property type="project" value="UniProtKB-UniRule"/>
</dbReference>
<dbReference type="GO" id="GO:0019825">
    <property type="term" value="F:oxygen binding"/>
    <property type="evidence" value="ECO:0007669"/>
    <property type="project" value="InterPro"/>
</dbReference>
<dbReference type="RefSeq" id="WP_192750309.1">
    <property type="nucleotide sequence ID" value="NZ_BAABJL010000025.1"/>
</dbReference>
<accession>A0A927MVQ5</accession>
<keyword evidence="10" id="KW-1185">Reference proteome</keyword>
<evidence type="ECO:0000256" key="3">
    <source>
        <dbReference type="ARBA" id="ARBA00022617"/>
    </source>
</evidence>
<evidence type="ECO:0000256" key="4">
    <source>
        <dbReference type="ARBA" id="ARBA00022723"/>
    </source>
</evidence>
<comment type="similarity">
    <text evidence="1 6">Belongs to the truncated hemoglobin family. Group I subfamily.</text>
</comment>
<gene>
    <name evidence="9" type="ORF">HEB94_002976</name>
</gene>
<dbReference type="GO" id="GO:0020037">
    <property type="term" value="F:heme binding"/>
    <property type="evidence" value="ECO:0007669"/>
    <property type="project" value="InterPro"/>
</dbReference>
<dbReference type="SUPFAM" id="SSF46458">
    <property type="entry name" value="Globin-like"/>
    <property type="match status" value="1"/>
</dbReference>
<protein>
    <recommendedName>
        <fullName evidence="6">Group 1 truncated hemoglobin</fullName>
    </recommendedName>
</protein>
<organism evidence="9 10">
    <name type="scientific">Actinopolymorpha pittospori</name>
    <dbReference type="NCBI Taxonomy" id="648752"/>
    <lineage>
        <taxon>Bacteria</taxon>
        <taxon>Bacillati</taxon>
        <taxon>Actinomycetota</taxon>
        <taxon>Actinomycetes</taxon>
        <taxon>Propionibacteriales</taxon>
        <taxon>Actinopolymorphaceae</taxon>
        <taxon>Actinopolymorpha</taxon>
    </lineage>
</organism>
<dbReference type="InterPro" id="IPR012292">
    <property type="entry name" value="Globin/Proto"/>
</dbReference>
<sequence>MTEHAPDTNGTSDYERVGGNAAVSAVVTRFYELVLDDPQLAPFFESVDMPRLKRHQALLISQVLGGPAEYDGRELREAHAGMRITPTHFEAVVKHLVAALEEAGVEQDVIVRVGVALGATQEDIVTDSTG</sequence>
<feature type="binding site" description="distal binding residue" evidence="8">
    <location>
        <position position="55"/>
    </location>
    <ligand>
        <name>heme</name>
        <dbReference type="ChEBI" id="CHEBI:30413"/>
    </ligand>
    <ligandPart>
        <name>Fe</name>
        <dbReference type="ChEBI" id="CHEBI:18248"/>
    </ligandPart>
</feature>
<comment type="caution">
    <text evidence="9">The sequence shown here is derived from an EMBL/GenBank/DDBJ whole genome shotgun (WGS) entry which is preliminary data.</text>
</comment>
<dbReference type="AlphaFoldDB" id="A0A927MVQ5"/>
<dbReference type="InterPro" id="IPR001486">
    <property type="entry name" value="Hemoglobin_trunc"/>
</dbReference>
<evidence type="ECO:0000256" key="1">
    <source>
        <dbReference type="ARBA" id="ARBA00009660"/>
    </source>
</evidence>
<keyword evidence="5 6" id="KW-0408">Iron</keyword>
<dbReference type="InterPro" id="IPR009050">
    <property type="entry name" value="Globin-like_sf"/>
</dbReference>